<sequence>MEYIIVAAAATILVFLVQSSLDGHVARRALRVLLLAFVARLVIHVLVMRSLLPYGGDNYTYEHRALEIVAYWKREGFQFVTSDQIPALYSVAVPCNIFALIMYVCGGPALLACTSVIALMACALCIVMYRFARVIGADERSSFRLLVLMAFMPAFLLHTSDTFKDGFNVFLVVSCLALATSNVQRFDIRKVLLLAPLLWALWNVRPYMVFMCGLPLVLGFVGARRALPFCTLALLAGVLASLAFFPGAAPNAAVETMQEQLELGQSEAVRLANAETGSGVVFDDGGNPWSAFAPKLVYTVLSPFPWMGGSVVLQLAKIETLVWYYLLFCAARGTRRLWVQDRRVLMLLLLFIVPCTIVYATTMSNIGLIFRQRMPIVMIVSLLSAVAWTRTPQRPGQAPSGPLTPPAARPTGAAPAVGP</sequence>
<evidence type="ECO:0008006" key="5">
    <source>
        <dbReference type="Google" id="ProtNLM"/>
    </source>
</evidence>
<feature type="transmembrane region" description="Helical" evidence="2">
    <location>
        <begin position="191"/>
        <end position="220"/>
    </location>
</feature>
<feature type="transmembrane region" description="Helical" evidence="2">
    <location>
        <begin position="85"/>
        <end position="103"/>
    </location>
</feature>
<keyword evidence="2" id="KW-0812">Transmembrane</keyword>
<gene>
    <name evidence="3" type="ORF">AB0I59_05765</name>
</gene>
<dbReference type="Proteomes" id="UP001551675">
    <property type="component" value="Unassembled WGS sequence"/>
</dbReference>
<evidence type="ECO:0000256" key="2">
    <source>
        <dbReference type="SAM" id="Phobius"/>
    </source>
</evidence>
<feature type="transmembrane region" description="Helical" evidence="2">
    <location>
        <begin position="166"/>
        <end position="184"/>
    </location>
</feature>
<keyword evidence="2" id="KW-0472">Membrane</keyword>
<reference evidence="3 4" key="1">
    <citation type="submission" date="2024-06" db="EMBL/GenBank/DDBJ databases">
        <title>The Natural Products Discovery Center: Release of the First 8490 Sequenced Strains for Exploring Actinobacteria Biosynthetic Diversity.</title>
        <authorList>
            <person name="Kalkreuter E."/>
            <person name="Kautsar S.A."/>
            <person name="Yang D."/>
            <person name="Bader C.D."/>
            <person name="Teijaro C.N."/>
            <person name="Fluegel L."/>
            <person name="Davis C.M."/>
            <person name="Simpson J.R."/>
            <person name="Lauterbach L."/>
            <person name="Steele A.D."/>
            <person name="Gui C."/>
            <person name="Meng S."/>
            <person name="Li G."/>
            <person name="Viehrig K."/>
            <person name="Ye F."/>
            <person name="Su P."/>
            <person name="Kiefer A.F."/>
            <person name="Nichols A."/>
            <person name="Cepeda A.J."/>
            <person name="Yan W."/>
            <person name="Fan B."/>
            <person name="Jiang Y."/>
            <person name="Adhikari A."/>
            <person name="Zheng C.-J."/>
            <person name="Schuster L."/>
            <person name="Cowan T.M."/>
            <person name="Smanski M.J."/>
            <person name="Chevrette M.G."/>
            <person name="De Carvalho L.P.S."/>
            <person name="Shen B."/>
        </authorList>
    </citation>
    <scope>NUCLEOTIDE SEQUENCE [LARGE SCALE GENOMIC DNA]</scope>
    <source>
        <strain evidence="3 4">NPDC050100</strain>
    </source>
</reference>
<protein>
    <recommendedName>
        <fullName evidence="5">Glycosyltransferase RgtA/B/C/D-like domain-containing protein</fullName>
    </recommendedName>
</protein>
<name>A0ABV3G913_MICGL</name>
<feature type="transmembrane region" description="Helical" evidence="2">
    <location>
        <begin position="29"/>
        <end position="47"/>
    </location>
</feature>
<feature type="transmembrane region" description="Helical" evidence="2">
    <location>
        <begin position="344"/>
        <end position="362"/>
    </location>
</feature>
<dbReference type="RefSeq" id="WP_358130427.1">
    <property type="nucleotide sequence ID" value="NZ_JBFALK010000002.1"/>
</dbReference>
<feature type="region of interest" description="Disordered" evidence="1">
    <location>
        <begin position="393"/>
        <end position="419"/>
    </location>
</feature>
<evidence type="ECO:0000313" key="3">
    <source>
        <dbReference type="EMBL" id="MEV0968121.1"/>
    </source>
</evidence>
<accession>A0ABV3G913</accession>
<feature type="transmembrane region" description="Helical" evidence="2">
    <location>
        <begin position="226"/>
        <end position="245"/>
    </location>
</feature>
<proteinExistence type="predicted"/>
<evidence type="ECO:0000256" key="1">
    <source>
        <dbReference type="SAM" id="MobiDB-lite"/>
    </source>
</evidence>
<organism evidence="3 4">
    <name type="scientific">Microtetraspora glauca</name>
    <dbReference type="NCBI Taxonomy" id="1996"/>
    <lineage>
        <taxon>Bacteria</taxon>
        <taxon>Bacillati</taxon>
        <taxon>Actinomycetota</taxon>
        <taxon>Actinomycetes</taxon>
        <taxon>Streptosporangiales</taxon>
        <taxon>Streptosporangiaceae</taxon>
        <taxon>Microtetraspora</taxon>
    </lineage>
</organism>
<feature type="transmembrane region" description="Helical" evidence="2">
    <location>
        <begin position="109"/>
        <end position="131"/>
    </location>
</feature>
<comment type="caution">
    <text evidence="3">The sequence shown here is derived from an EMBL/GenBank/DDBJ whole genome shotgun (WGS) entry which is preliminary data.</text>
</comment>
<keyword evidence="2" id="KW-1133">Transmembrane helix</keyword>
<evidence type="ECO:0000313" key="4">
    <source>
        <dbReference type="Proteomes" id="UP001551675"/>
    </source>
</evidence>
<keyword evidence="4" id="KW-1185">Reference proteome</keyword>
<feature type="transmembrane region" description="Helical" evidence="2">
    <location>
        <begin position="143"/>
        <end position="160"/>
    </location>
</feature>
<dbReference type="EMBL" id="JBFALK010000002">
    <property type="protein sequence ID" value="MEV0968121.1"/>
    <property type="molecule type" value="Genomic_DNA"/>
</dbReference>
<feature type="compositionally biased region" description="Low complexity" evidence="1">
    <location>
        <begin position="409"/>
        <end position="419"/>
    </location>
</feature>